<proteinExistence type="predicted"/>
<dbReference type="PANTHER" id="PTHR36302">
    <property type="entry name" value="BLR7088 PROTEIN"/>
    <property type="match status" value="1"/>
</dbReference>
<name>A0A1G6EEM1_9HYPH</name>
<dbReference type="RefSeq" id="WP_090880327.1">
    <property type="nucleotide sequence ID" value="NZ_FMXQ01000012.1"/>
</dbReference>
<feature type="chain" id="PRO_5011460488" description="Copper(I)-binding protein" evidence="1">
    <location>
        <begin position="23"/>
        <end position="162"/>
    </location>
</feature>
<dbReference type="SUPFAM" id="SSF110087">
    <property type="entry name" value="DR1885-like metal-binding protein"/>
    <property type="match status" value="1"/>
</dbReference>
<evidence type="ECO:0000313" key="3">
    <source>
        <dbReference type="Proteomes" id="UP000199071"/>
    </source>
</evidence>
<sequence>MPNRLLRLAAIPVLAWAAVSFAADDYDDHVAESNGLRVVHAWARATTGPEALVFADIVNDSGADVLLQGGASGLAASVELVGFELRDGEPAYTPLPAIPVRNRREVVLAPNGLALRLNGLAETLVEGDEIEITIVFDVGPVDVHVEVGASDAAGHSHAGHAH</sequence>
<dbReference type="InterPro" id="IPR007410">
    <property type="entry name" value="LpqE-like"/>
</dbReference>
<evidence type="ECO:0008006" key="4">
    <source>
        <dbReference type="Google" id="ProtNLM"/>
    </source>
</evidence>
<dbReference type="PANTHER" id="PTHR36302:SF1">
    <property type="entry name" value="COPPER CHAPERONE PCU(A)C"/>
    <property type="match status" value="1"/>
</dbReference>
<keyword evidence="1" id="KW-0732">Signal</keyword>
<protein>
    <recommendedName>
        <fullName evidence="4">Copper(I)-binding protein</fullName>
    </recommendedName>
</protein>
<organism evidence="2 3">
    <name type="scientific">Bauldia litoralis</name>
    <dbReference type="NCBI Taxonomy" id="665467"/>
    <lineage>
        <taxon>Bacteria</taxon>
        <taxon>Pseudomonadati</taxon>
        <taxon>Pseudomonadota</taxon>
        <taxon>Alphaproteobacteria</taxon>
        <taxon>Hyphomicrobiales</taxon>
        <taxon>Kaistiaceae</taxon>
        <taxon>Bauldia</taxon>
    </lineage>
</organism>
<dbReference type="InterPro" id="IPR036182">
    <property type="entry name" value="PCuAC_sf"/>
</dbReference>
<dbReference type="EMBL" id="FMXQ01000012">
    <property type="protein sequence ID" value="SDB55826.1"/>
    <property type="molecule type" value="Genomic_DNA"/>
</dbReference>
<evidence type="ECO:0000313" key="2">
    <source>
        <dbReference type="EMBL" id="SDB55826.1"/>
    </source>
</evidence>
<gene>
    <name evidence="2" type="ORF">SAMN02982931_04403</name>
</gene>
<dbReference type="Gene3D" id="2.60.40.1890">
    <property type="entry name" value="PCu(A)C copper chaperone"/>
    <property type="match status" value="1"/>
</dbReference>
<feature type="signal peptide" evidence="1">
    <location>
        <begin position="1"/>
        <end position="22"/>
    </location>
</feature>
<evidence type="ECO:0000256" key="1">
    <source>
        <dbReference type="SAM" id="SignalP"/>
    </source>
</evidence>
<dbReference type="Pfam" id="PF04314">
    <property type="entry name" value="PCuAC"/>
    <property type="match status" value="1"/>
</dbReference>
<dbReference type="InterPro" id="IPR058248">
    <property type="entry name" value="Lxx211020-like"/>
</dbReference>
<dbReference type="STRING" id="665467.SAMN02982931_04403"/>
<dbReference type="OrthoDB" id="9796962at2"/>
<dbReference type="AlphaFoldDB" id="A0A1G6EEM1"/>
<accession>A0A1G6EEM1</accession>
<reference evidence="2 3" key="1">
    <citation type="submission" date="2016-10" db="EMBL/GenBank/DDBJ databases">
        <authorList>
            <person name="de Groot N.N."/>
        </authorList>
    </citation>
    <scope>NUCLEOTIDE SEQUENCE [LARGE SCALE GENOMIC DNA]</scope>
    <source>
        <strain evidence="2 3">ATCC 35022</strain>
    </source>
</reference>
<dbReference type="Proteomes" id="UP000199071">
    <property type="component" value="Unassembled WGS sequence"/>
</dbReference>
<keyword evidence="3" id="KW-1185">Reference proteome</keyword>